<sequence>MTLLNHLDDDGDRLMISADEEGKALVGVKSGPNVAVVEVDAIAAPAVALAILDGAGLVPDHPGLGPVAEGKLYAAAALLQEAVLDAAERGTR</sequence>
<evidence type="ECO:0000313" key="1">
    <source>
        <dbReference type="EMBL" id="WVX87905.1"/>
    </source>
</evidence>
<protein>
    <submittedName>
        <fullName evidence="1">Uncharacterized protein</fullName>
    </submittedName>
</protein>
<reference evidence="1 2" key="1">
    <citation type="submission" date="2024-01" db="EMBL/GenBank/DDBJ databases">
        <authorList>
            <person name="Gibbons A.C."/>
            <person name="Cheng C."/>
            <person name="Chavez V."/>
            <person name="Cosentino E.J."/>
            <person name="Abuwarda M.A."/>
            <person name="Alvarez A."/>
            <person name="Batteikh M."/>
            <person name="Baughman A.P."/>
            <person name="Di B.Daria."/>
            <person name="Dooley N.L."/>
            <person name="Empson B.M."/>
            <person name="Erfanian K."/>
            <person name="Esparza P.D."/>
            <person name="Fleming H.S."/>
            <person name="Ghannam M.S."/>
            <person name="Gonzalez C."/>
            <person name="Huq N.E."/>
            <person name="Jin K."/>
            <person name="Kamarzar M."/>
            <person name="Khaine A.Myat."/>
            <person name="Krug K.R."/>
            <person name="Lee A."/>
            <person name="Liao S."/>
            <person name="Light I."/>
            <person name="Ma Y."/>
            <person name="Magaling J.Tricia."/>
            <person name="McLinden K.C."/>
            <person name="Melkote A."/>
            <person name="Montoya S.Cinthy."/>
            <person name="Niazmandi K."/>
            <person name="Ostroske E.C."/>
            <person name="Paek B.H."/>
            <person name="Rajiv S."/>
            <person name="Santos C.E."/>
            <person name="Semaan S.A."/>
            <person name="Senthilvelan J."/>
            <person name="Sheppy T.E."/>
            <person name="Stephenson J.C."/>
            <person name="Tenney M.E."/>
            <person name="Teoh B.Wiyang."/>
            <person name="Thorp J.P."/>
            <person name="Turon F.Guille."/>
            <person name="Uvarov E.V."/>
            <person name="Verpukhovskiy P."/>
            <person name="Wang J.Yiyang."/>
            <person name="Whang A.Y."/>
            <person name="Wright N.E."/>
            <person name="Wu M."/>
            <person name="Zhuang C."/>
            <person name="Chai A.E."/>
            <person name="Zorawik M."/>
            <person name="Kasemsunt F."/>
            <person name="Garza D.R."/>
            <person name="Ngo R.T."/>
            <person name="Reddi K."/>
            <person name="Freise A.C."/>
            <person name="Garcia-Vedrenne A.E."/>
            <person name="Garlena R.A."/>
            <person name="Russell D.A."/>
            <person name="Jacobs-Sera D."/>
            <person name="Hatfull G.F."/>
        </authorList>
    </citation>
    <scope>NUCLEOTIDE SEQUENCE [LARGE SCALE GENOMIC DNA]</scope>
</reference>
<dbReference type="Proteomes" id="UP001354061">
    <property type="component" value="Segment"/>
</dbReference>
<proteinExistence type="predicted"/>
<dbReference type="EMBL" id="PP208921">
    <property type="protein sequence ID" value="WVX87905.1"/>
    <property type="molecule type" value="Genomic_DNA"/>
</dbReference>
<gene>
    <name evidence="1" type="primary">54</name>
    <name evidence="1" type="ORF">SEA_BERRIE_54</name>
</gene>
<evidence type="ECO:0000313" key="2">
    <source>
        <dbReference type="Proteomes" id="UP001354061"/>
    </source>
</evidence>
<keyword evidence="2" id="KW-1185">Reference proteome</keyword>
<name>A0ABZ2CMF3_9CAUD</name>
<accession>A0ABZ2CMF3</accession>
<organism evidence="1 2">
    <name type="scientific">Arthrobacter phage Berrie</name>
    <dbReference type="NCBI Taxonomy" id="2926087"/>
    <lineage>
        <taxon>Viruses</taxon>
        <taxon>Duplodnaviria</taxon>
        <taxon>Heunggongvirae</taxon>
        <taxon>Uroviricota</taxon>
        <taxon>Caudoviricetes</taxon>
        <taxon>Casidaviridae</taxon>
        <taxon>Yangvirus</taxon>
        <taxon>Yangvirus berrie</taxon>
    </lineage>
</organism>